<dbReference type="InterPro" id="IPR000326">
    <property type="entry name" value="PAP2/HPO"/>
</dbReference>
<evidence type="ECO:0000256" key="6">
    <source>
        <dbReference type="ARBA" id="ARBA00023136"/>
    </source>
</evidence>
<evidence type="ECO:0000313" key="8">
    <source>
        <dbReference type="EMBL" id="KJF18318.1"/>
    </source>
</evidence>
<keyword evidence="4" id="KW-0378">Hydrolase</keyword>
<evidence type="ECO:0000313" key="9">
    <source>
        <dbReference type="Proteomes" id="UP000032360"/>
    </source>
</evidence>
<name>A0A0D8HK52_9ACTN</name>
<dbReference type="OrthoDB" id="5242960at2"/>
<dbReference type="GO" id="GO:0005886">
    <property type="term" value="C:plasma membrane"/>
    <property type="evidence" value="ECO:0007669"/>
    <property type="project" value="UniProtKB-SubCell"/>
</dbReference>
<dbReference type="Pfam" id="PF01569">
    <property type="entry name" value="PAP2"/>
    <property type="match status" value="1"/>
</dbReference>
<dbReference type="AlphaFoldDB" id="A0A0D8HK52"/>
<proteinExistence type="predicted"/>
<dbReference type="STRING" id="1280514.AXFE_07060"/>
<comment type="caution">
    <text evidence="8">The sequence shown here is derived from an EMBL/GenBank/DDBJ whole genome shotgun (WGS) entry which is preliminary data.</text>
</comment>
<dbReference type="GO" id="GO:0016787">
    <property type="term" value="F:hydrolase activity"/>
    <property type="evidence" value="ECO:0007669"/>
    <property type="project" value="UniProtKB-KW"/>
</dbReference>
<dbReference type="SUPFAM" id="SSF48317">
    <property type="entry name" value="Acid phosphatase/Vanadium-dependent haloperoxidase"/>
    <property type="match status" value="1"/>
</dbReference>
<organism evidence="8 9">
    <name type="scientific">Acidithrix ferrooxidans</name>
    <dbReference type="NCBI Taxonomy" id="1280514"/>
    <lineage>
        <taxon>Bacteria</taxon>
        <taxon>Bacillati</taxon>
        <taxon>Actinomycetota</taxon>
        <taxon>Acidimicrobiia</taxon>
        <taxon>Acidimicrobiales</taxon>
        <taxon>Acidimicrobiaceae</taxon>
        <taxon>Acidithrix</taxon>
    </lineage>
</organism>
<dbReference type="InterPro" id="IPR036938">
    <property type="entry name" value="PAP2/HPO_sf"/>
</dbReference>
<evidence type="ECO:0000256" key="1">
    <source>
        <dbReference type="ARBA" id="ARBA00004651"/>
    </source>
</evidence>
<dbReference type="EMBL" id="JXYS01000018">
    <property type="protein sequence ID" value="KJF18318.1"/>
    <property type="molecule type" value="Genomic_DNA"/>
</dbReference>
<evidence type="ECO:0000256" key="5">
    <source>
        <dbReference type="ARBA" id="ARBA00022989"/>
    </source>
</evidence>
<dbReference type="Gene3D" id="1.20.144.10">
    <property type="entry name" value="Phosphatidic acid phosphatase type 2/haloperoxidase"/>
    <property type="match status" value="1"/>
</dbReference>
<dbReference type="SMART" id="SM00014">
    <property type="entry name" value="acidPPc"/>
    <property type="match status" value="1"/>
</dbReference>
<dbReference type="RefSeq" id="WP_052604477.1">
    <property type="nucleotide sequence ID" value="NZ_JXYS01000018.1"/>
</dbReference>
<dbReference type="PANTHER" id="PTHR14969">
    <property type="entry name" value="SPHINGOSINE-1-PHOSPHATE PHOSPHOHYDROLASE"/>
    <property type="match status" value="1"/>
</dbReference>
<dbReference type="Proteomes" id="UP000032360">
    <property type="component" value="Unassembled WGS sequence"/>
</dbReference>
<evidence type="ECO:0000256" key="4">
    <source>
        <dbReference type="ARBA" id="ARBA00022801"/>
    </source>
</evidence>
<protein>
    <submittedName>
        <fullName evidence="8">PAP2 superfamily protein</fullName>
    </submittedName>
</protein>
<keyword evidence="5" id="KW-1133">Transmembrane helix</keyword>
<dbReference type="PANTHER" id="PTHR14969:SF62">
    <property type="entry name" value="DECAPRENYLPHOSPHORYL-5-PHOSPHORIBOSE PHOSPHATASE RV3807C-RELATED"/>
    <property type="match status" value="1"/>
</dbReference>
<accession>A0A0D8HK52</accession>
<reference evidence="8 9" key="1">
    <citation type="submission" date="2015-01" db="EMBL/GenBank/DDBJ databases">
        <title>Draft genome of the acidophilic iron oxidizer Acidithrix ferrooxidans strain Py-F3.</title>
        <authorList>
            <person name="Poehlein A."/>
            <person name="Eisen S."/>
            <person name="Schloemann M."/>
            <person name="Johnson B.D."/>
            <person name="Daniel R."/>
            <person name="Muehling M."/>
        </authorList>
    </citation>
    <scope>NUCLEOTIDE SEQUENCE [LARGE SCALE GENOMIC DNA]</scope>
    <source>
        <strain evidence="8 9">Py-F3</strain>
    </source>
</reference>
<keyword evidence="2" id="KW-1003">Cell membrane</keyword>
<dbReference type="CDD" id="cd01610">
    <property type="entry name" value="PAP2_like"/>
    <property type="match status" value="1"/>
</dbReference>
<evidence type="ECO:0000256" key="2">
    <source>
        <dbReference type="ARBA" id="ARBA00022475"/>
    </source>
</evidence>
<gene>
    <name evidence="8" type="ORF">AXFE_07060</name>
</gene>
<keyword evidence="3" id="KW-0812">Transmembrane</keyword>
<evidence type="ECO:0000259" key="7">
    <source>
        <dbReference type="SMART" id="SM00014"/>
    </source>
</evidence>
<keyword evidence="9" id="KW-1185">Reference proteome</keyword>
<comment type="subcellular location">
    <subcellularLocation>
        <location evidence="1">Cell membrane</location>
        <topology evidence="1">Multi-pass membrane protein</topology>
    </subcellularLocation>
</comment>
<keyword evidence="6" id="KW-0472">Membrane</keyword>
<evidence type="ECO:0000256" key="3">
    <source>
        <dbReference type="ARBA" id="ARBA00022692"/>
    </source>
</evidence>
<feature type="domain" description="Phosphatidic acid phosphatase type 2/haloperoxidase" evidence="7">
    <location>
        <begin position="63"/>
        <end position="169"/>
    </location>
</feature>
<sequence length="181" mass="20085">MIDIQEFFTPFDERIDKFFLPLRDIPAANQILFAASNVADHSLIWFTLAAARGVRKGGASYATRAAFALLAESVLVNMGIKTIFRRKRPEWEGERPHEIRQPLTSSFPSGHASAAFTSLIILGDNDRLWPIYLGLALLIAPSRIHVRMHHASDVLAGAMVGIGYGMLIKKVFPISKSIKID</sequence>